<feature type="chain" id="PRO_5007862455" description="Secreted protein" evidence="1">
    <location>
        <begin position="33"/>
        <end position="71"/>
    </location>
</feature>
<evidence type="ECO:0008006" key="4">
    <source>
        <dbReference type="Google" id="ProtNLM"/>
    </source>
</evidence>
<reference evidence="2 3" key="1">
    <citation type="journal article" date="2016" name="Mol. Biol. Evol.">
        <title>Comparative Genomics of Early-Diverging Mushroom-Forming Fungi Provides Insights into the Origins of Lignocellulose Decay Capabilities.</title>
        <authorList>
            <person name="Nagy L.G."/>
            <person name="Riley R."/>
            <person name="Tritt A."/>
            <person name="Adam C."/>
            <person name="Daum C."/>
            <person name="Floudas D."/>
            <person name="Sun H."/>
            <person name="Yadav J.S."/>
            <person name="Pangilinan J."/>
            <person name="Larsson K.H."/>
            <person name="Matsuura K."/>
            <person name="Barry K."/>
            <person name="Labutti K."/>
            <person name="Kuo R."/>
            <person name="Ohm R.A."/>
            <person name="Bhattacharya S.S."/>
            <person name="Shirouzu T."/>
            <person name="Yoshinaga Y."/>
            <person name="Martin F.M."/>
            <person name="Grigoriev I.V."/>
            <person name="Hibbett D.S."/>
        </authorList>
    </citation>
    <scope>NUCLEOTIDE SEQUENCE [LARGE SCALE GENOMIC DNA]</scope>
    <source>
        <strain evidence="2 3">HHB14362 ss-1</strain>
    </source>
</reference>
<proteinExistence type="predicted"/>
<keyword evidence="1" id="KW-0732">Signal</keyword>
<dbReference type="AlphaFoldDB" id="A0A165MIY5"/>
<feature type="signal peptide" evidence="1">
    <location>
        <begin position="1"/>
        <end position="32"/>
    </location>
</feature>
<evidence type="ECO:0000313" key="3">
    <source>
        <dbReference type="Proteomes" id="UP000076761"/>
    </source>
</evidence>
<name>A0A165MIY5_9AGAM</name>
<dbReference type="InParanoid" id="A0A165MIY5"/>
<organism evidence="2 3">
    <name type="scientific">Neolentinus lepideus HHB14362 ss-1</name>
    <dbReference type="NCBI Taxonomy" id="1314782"/>
    <lineage>
        <taxon>Eukaryota</taxon>
        <taxon>Fungi</taxon>
        <taxon>Dikarya</taxon>
        <taxon>Basidiomycota</taxon>
        <taxon>Agaricomycotina</taxon>
        <taxon>Agaricomycetes</taxon>
        <taxon>Gloeophyllales</taxon>
        <taxon>Gloeophyllaceae</taxon>
        <taxon>Neolentinus</taxon>
    </lineage>
</organism>
<dbReference type="EMBL" id="KV425685">
    <property type="protein sequence ID" value="KZT18392.1"/>
    <property type="molecule type" value="Genomic_DNA"/>
</dbReference>
<evidence type="ECO:0000313" key="2">
    <source>
        <dbReference type="EMBL" id="KZT18392.1"/>
    </source>
</evidence>
<dbReference type="Proteomes" id="UP000076761">
    <property type="component" value="Unassembled WGS sequence"/>
</dbReference>
<sequence length="71" mass="8018">MAVARNASSSRPVHPLPLLILLLPQLSMFCHLLQHTGRRLSYPSKLYMLPVGSLHRTRRRPSPAPRLSHDA</sequence>
<gene>
    <name evidence="2" type="ORF">NEOLEDRAFT_1143467</name>
</gene>
<protein>
    <recommendedName>
        <fullName evidence="4">Secreted protein</fullName>
    </recommendedName>
</protein>
<accession>A0A165MIY5</accession>
<evidence type="ECO:0000256" key="1">
    <source>
        <dbReference type="SAM" id="SignalP"/>
    </source>
</evidence>
<keyword evidence="3" id="KW-1185">Reference proteome</keyword>